<evidence type="ECO:0000313" key="3">
    <source>
        <dbReference type="EMBL" id="HHS02823.1"/>
    </source>
</evidence>
<organism evidence="3">
    <name type="scientific">Caldicellulosiruptor owensensis</name>
    <dbReference type="NCBI Taxonomy" id="55205"/>
    <lineage>
        <taxon>Bacteria</taxon>
        <taxon>Bacillati</taxon>
        <taxon>Bacillota</taxon>
        <taxon>Bacillota incertae sedis</taxon>
        <taxon>Caldicellulosiruptorales</taxon>
        <taxon>Caldicellulosiruptoraceae</taxon>
        <taxon>Caldicellulosiruptor</taxon>
    </lineage>
</organism>
<accession>A0A7C5V5E4</accession>
<dbReference type="AlphaFoldDB" id="A0A7C5V5E4"/>
<dbReference type="GO" id="GO:0017168">
    <property type="term" value="F:5-oxoprolinase (ATP-hydrolyzing) activity"/>
    <property type="evidence" value="ECO:0007669"/>
    <property type="project" value="TreeGrafter"/>
</dbReference>
<dbReference type="Gene3D" id="3.30.420.40">
    <property type="match status" value="1"/>
</dbReference>
<evidence type="ECO:0000259" key="2">
    <source>
        <dbReference type="Pfam" id="PF05378"/>
    </source>
</evidence>
<dbReference type="PANTHER" id="PTHR11365">
    <property type="entry name" value="5-OXOPROLINASE RELATED"/>
    <property type="match status" value="1"/>
</dbReference>
<dbReference type="GO" id="GO:0005829">
    <property type="term" value="C:cytosol"/>
    <property type="evidence" value="ECO:0007669"/>
    <property type="project" value="TreeGrafter"/>
</dbReference>
<dbReference type="PANTHER" id="PTHR11365:SF2">
    <property type="entry name" value="5-OXOPROLINASE"/>
    <property type="match status" value="1"/>
</dbReference>
<dbReference type="GO" id="GO:0006749">
    <property type="term" value="P:glutathione metabolic process"/>
    <property type="evidence" value="ECO:0007669"/>
    <property type="project" value="TreeGrafter"/>
</dbReference>
<dbReference type="InterPro" id="IPR045079">
    <property type="entry name" value="Oxoprolinase-like"/>
</dbReference>
<name>A0A7C5V5E4_9FIRM</name>
<reference evidence="3" key="1">
    <citation type="journal article" date="2020" name="mSystems">
        <title>Genome- and Community-Level Interaction Insights into Carbon Utilization and Element Cycling Functions of Hydrothermarchaeota in Hydrothermal Sediment.</title>
        <authorList>
            <person name="Zhou Z."/>
            <person name="Liu Y."/>
            <person name="Xu W."/>
            <person name="Pan J."/>
            <person name="Luo Z.H."/>
            <person name="Li M."/>
        </authorList>
    </citation>
    <scope>NUCLEOTIDE SEQUENCE [LARGE SCALE GENOMIC DNA]</scope>
    <source>
        <strain evidence="3">SpSt-102</strain>
    </source>
</reference>
<dbReference type="EMBL" id="DRUZ01000117">
    <property type="protein sequence ID" value="HHS02823.1"/>
    <property type="molecule type" value="Genomic_DNA"/>
</dbReference>
<dbReference type="Pfam" id="PF01968">
    <property type="entry name" value="Hydantoinase_A"/>
    <property type="match status" value="1"/>
</dbReference>
<feature type="domain" description="Hydantoinase A/oxoprolinase" evidence="1">
    <location>
        <begin position="178"/>
        <end position="323"/>
    </location>
</feature>
<dbReference type="SUPFAM" id="SSF53067">
    <property type="entry name" value="Actin-like ATPase domain"/>
    <property type="match status" value="1"/>
</dbReference>
<evidence type="ECO:0000259" key="1">
    <source>
        <dbReference type="Pfam" id="PF01968"/>
    </source>
</evidence>
<dbReference type="InterPro" id="IPR008040">
    <property type="entry name" value="Hydant_A_N"/>
</dbReference>
<dbReference type="InterPro" id="IPR002821">
    <property type="entry name" value="Hydantoinase_A"/>
</dbReference>
<dbReference type="InterPro" id="IPR043129">
    <property type="entry name" value="ATPase_NBD"/>
</dbReference>
<comment type="caution">
    <text evidence="3">The sequence shown here is derived from an EMBL/GenBank/DDBJ whole genome shotgun (WGS) entry which is preliminary data.</text>
</comment>
<sequence>MIIGLDVGGTTIDTVAIENGKVVAFKKFEHGRSLIDSVLESLNQFISKEMISNLERITLSTTVTTNAIVQNNLDKVGMIIENGIGANPEFLKCGDMNFFADGYINNRGIEVKPLNIESVKNALQSFKQEGIENLGIVGKFSVRNPQHELAVYEAAIEYNFKFVSAGYKLSGKLNFPRRVFSTYLNCAVYSIFNMFYKSILAFSQERKIPLEKIFIQKPDGGIVNLHNIEYFPILSILSGPAASAQGGFILSKPAKNAIIIDIGGTTTDITFLSNGNLVLELYGAKIGKYPTLVRAIYSRSLGLGTESIVKIVDDTITIGPETKRWYEQGKNEFATLHDVLQFSSSHPENPVNARLKSLSSQLNMSQEDFFKLVIRRAVSMIEEKIKEGIEYINNLPVYTINKLLYGEKFAPQKIILIGGPAELLKPHLENELKIKVEVPKHYMVANAIGCALGSISKEYNLVADTIQGKMVIPELNIYQSIPAEFTIDQAKKVLIEKVLECREAKNQDDVEIVDESSFNMIRSFRFCGRMIRIKAQLKPKLLNLRD</sequence>
<feature type="domain" description="Hydantoinase/oxoprolinase N-terminal" evidence="2">
    <location>
        <begin position="3"/>
        <end position="157"/>
    </location>
</feature>
<proteinExistence type="predicted"/>
<protein>
    <submittedName>
        <fullName evidence="3">Hydantoinase</fullName>
    </submittedName>
</protein>
<gene>
    <name evidence="3" type="ORF">ENL71_10230</name>
</gene>
<dbReference type="Pfam" id="PF05378">
    <property type="entry name" value="Hydant_A_N"/>
    <property type="match status" value="1"/>
</dbReference>